<dbReference type="SMART" id="SM01410">
    <property type="entry name" value="DIM1"/>
    <property type="match status" value="1"/>
</dbReference>
<evidence type="ECO:0000313" key="8">
    <source>
        <dbReference type="Proteomes" id="UP000515908"/>
    </source>
</evidence>
<evidence type="ECO:0000256" key="5">
    <source>
        <dbReference type="ARBA" id="ARBA00023242"/>
    </source>
</evidence>
<dbReference type="GO" id="GO:0046540">
    <property type="term" value="C:U4/U6 x U5 tri-snRNP complex"/>
    <property type="evidence" value="ECO:0007669"/>
    <property type="project" value="InterPro"/>
</dbReference>
<dbReference type="Proteomes" id="UP000515908">
    <property type="component" value="Chromosome 18"/>
</dbReference>
<dbReference type="VEuPathDB" id="TriTrypDB:ADEAN_000820000"/>
<sequence length="199" mass="22752">MEPLEHLNTAWDVDRRIVLDSADKLVIVRFSHYEAAPSLHDEDNESSAADSSLANTDSDDDETSGKKPIKRKKLESNSNRKLEMKYHTDTLHMDELLTALAPKVRKYAKIYLVDTTKVTEFNHMYELAHDREPFAVMFFFKGEHIRVDVGTGNFNKVNFFAFESMDDFLPIVDSAYRAGMLGKTMTTTEKSFSSVSVQR</sequence>
<feature type="compositionally biased region" description="Low complexity" evidence="6">
    <location>
        <begin position="46"/>
        <end position="55"/>
    </location>
</feature>
<dbReference type="InterPro" id="IPR036249">
    <property type="entry name" value="Thioredoxin-like_sf"/>
</dbReference>
<dbReference type="PANTHER" id="PTHR12052">
    <property type="entry name" value="THIOREDOXIN-LIKE PROTEN 4A, 4B"/>
    <property type="match status" value="1"/>
</dbReference>
<keyword evidence="3" id="KW-0507">mRNA processing</keyword>
<dbReference type="AlphaFoldDB" id="A0A7G2CLE8"/>
<comment type="subcellular location">
    <subcellularLocation>
        <location evidence="1">Nucleus</location>
    </subcellularLocation>
</comment>
<dbReference type="GO" id="GO:0000398">
    <property type="term" value="P:mRNA splicing, via spliceosome"/>
    <property type="evidence" value="ECO:0007669"/>
    <property type="project" value="InterPro"/>
</dbReference>
<accession>A0A7G2CLE8</accession>
<comment type="similarity">
    <text evidence="2">Belongs to the DIM1 family.</text>
</comment>
<evidence type="ECO:0000256" key="4">
    <source>
        <dbReference type="ARBA" id="ARBA00023187"/>
    </source>
</evidence>
<dbReference type="InterPro" id="IPR004123">
    <property type="entry name" value="Dim1"/>
</dbReference>
<evidence type="ECO:0000256" key="2">
    <source>
        <dbReference type="ARBA" id="ARBA00008241"/>
    </source>
</evidence>
<keyword evidence="4" id="KW-0508">mRNA splicing</keyword>
<dbReference type="EMBL" id="LR877162">
    <property type="protein sequence ID" value="CAD2220678.1"/>
    <property type="molecule type" value="Genomic_DNA"/>
</dbReference>
<dbReference type="GO" id="GO:0005681">
    <property type="term" value="C:spliceosomal complex"/>
    <property type="evidence" value="ECO:0007669"/>
    <property type="project" value="TreeGrafter"/>
</dbReference>
<evidence type="ECO:0000256" key="6">
    <source>
        <dbReference type="SAM" id="MobiDB-lite"/>
    </source>
</evidence>
<feature type="region of interest" description="Disordered" evidence="6">
    <location>
        <begin position="38"/>
        <end position="74"/>
    </location>
</feature>
<evidence type="ECO:0000256" key="1">
    <source>
        <dbReference type="ARBA" id="ARBA00004123"/>
    </source>
</evidence>
<dbReference type="Gene3D" id="3.40.30.10">
    <property type="entry name" value="Glutaredoxin"/>
    <property type="match status" value="1"/>
</dbReference>
<protein>
    <submittedName>
        <fullName evidence="7">Mitosis protein DIM1, putative</fullName>
    </submittedName>
</protein>
<gene>
    <name evidence="7" type="ORF">ADEAN_000820000</name>
</gene>
<evidence type="ECO:0000313" key="7">
    <source>
        <dbReference type="EMBL" id="CAD2220678.1"/>
    </source>
</evidence>
<dbReference type="Pfam" id="PF02966">
    <property type="entry name" value="DIM1"/>
    <property type="match status" value="1"/>
</dbReference>
<proteinExistence type="inferred from homology"/>
<name>A0A7G2CLE8_9TRYP</name>
<organism evidence="7 8">
    <name type="scientific">Angomonas deanei</name>
    <dbReference type="NCBI Taxonomy" id="59799"/>
    <lineage>
        <taxon>Eukaryota</taxon>
        <taxon>Discoba</taxon>
        <taxon>Euglenozoa</taxon>
        <taxon>Kinetoplastea</taxon>
        <taxon>Metakinetoplastina</taxon>
        <taxon>Trypanosomatida</taxon>
        <taxon>Trypanosomatidae</taxon>
        <taxon>Strigomonadinae</taxon>
        <taxon>Angomonas</taxon>
    </lineage>
</organism>
<keyword evidence="8" id="KW-1185">Reference proteome</keyword>
<keyword evidence="5" id="KW-0539">Nucleus</keyword>
<dbReference type="SUPFAM" id="SSF52833">
    <property type="entry name" value="Thioredoxin-like"/>
    <property type="match status" value="1"/>
</dbReference>
<reference evidence="7 8" key="1">
    <citation type="submission" date="2020-08" db="EMBL/GenBank/DDBJ databases">
        <authorList>
            <person name="Newling K."/>
            <person name="Davey J."/>
            <person name="Forrester S."/>
        </authorList>
    </citation>
    <scope>NUCLEOTIDE SEQUENCE [LARGE SCALE GENOMIC DNA]</scope>
    <source>
        <strain evidence="8">Crithidia deanei Carvalho (ATCC PRA-265)</strain>
    </source>
</reference>
<evidence type="ECO:0000256" key="3">
    <source>
        <dbReference type="ARBA" id="ARBA00022664"/>
    </source>
</evidence>
<dbReference type="GO" id="GO:0005682">
    <property type="term" value="C:U5 snRNP"/>
    <property type="evidence" value="ECO:0007669"/>
    <property type="project" value="TreeGrafter"/>
</dbReference>
<dbReference type="PANTHER" id="PTHR12052:SF5">
    <property type="entry name" value="THIOREDOXIN-LIKE PROTEIN 4A"/>
    <property type="match status" value="1"/>
</dbReference>
<dbReference type="OrthoDB" id="147752at2759"/>